<evidence type="ECO:0000256" key="11">
    <source>
        <dbReference type="ARBA" id="ARBA00023136"/>
    </source>
</evidence>
<keyword evidence="10" id="KW-0406">Ion transport</keyword>
<evidence type="ECO:0000256" key="3">
    <source>
        <dbReference type="ARBA" id="ARBA00022448"/>
    </source>
</evidence>
<evidence type="ECO:0000259" key="13">
    <source>
        <dbReference type="Pfam" id="PF01618"/>
    </source>
</evidence>
<evidence type="ECO:0000256" key="5">
    <source>
        <dbReference type="ARBA" id="ARBA00022500"/>
    </source>
</evidence>
<evidence type="ECO:0000256" key="9">
    <source>
        <dbReference type="ARBA" id="ARBA00022989"/>
    </source>
</evidence>
<keyword evidence="6 12" id="KW-0812">Transmembrane</keyword>
<feature type="domain" description="MotA/TolQ/ExbB proton channel" evidence="13">
    <location>
        <begin position="103"/>
        <end position="219"/>
    </location>
</feature>
<dbReference type="InterPro" id="IPR046786">
    <property type="entry name" value="MotA_N"/>
</dbReference>
<evidence type="ECO:0000256" key="1">
    <source>
        <dbReference type="ARBA" id="ARBA00004651"/>
    </source>
</evidence>
<dbReference type="GO" id="GO:1902600">
    <property type="term" value="P:proton transmembrane transport"/>
    <property type="evidence" value="ECO:0007669"/>
    <property type="project" value="UniProtKB-KW"/>
</dbReference>
<gene>
    <name evidence="15" type="ORF">GH723_05745</name>
</gene>
<evidence type="ECO:0000259" key="14">
    <source>
        <dbReference type="Pfam" id="PF20560"/>
    </source>
</evidence>
<keyword evidence="4" id="KW-1003">Cell membrane</keyword>
<keyword evidence="11 12" id="KW-0472">Membrane</keyword>
<dbReference type="KEGG" id="atq:GH723_05745"/>
<evidence type="ECO:0000313" key="15">
    <source>
        <dbReference type="EMBL" id="QGG94650.1"/>
    </source>
</evidence>
<proteinExistence type="inferred from homology"/>
<keyword evidence="7" id="KW-0283">Flagellar rotation</keyword>
<dbReference type="Pfam" id="PF20560">
    <property type="entry name" value="MotA_N"/>
    <property type="match status" value="1"/>
</dbReference>
<dbReference type="Proteomes" id="UP000334019">
    <property type="component" value="Chromosome"/>
</dbReference>
<evidence type="ECO:0000256" key="8">
    <source>
        <dbReference type="ARBA" id="ARBA00022781"/>
    </source>
</evidence>
<comment type="similarity">
    <text evidence="2">Belongs to the MotA family.</text>
</comment>
<dbReference type="PROSITE" id="PS01307">
    <property type="entry name" value="MOTA"/>
    <property type="match status" value="1"/>
</dbReference>
<comment type="subcellular location">
    <subcellularLocation>
        <location evidence="1">Cell membrane</location>
        <topology evidence="1">Multi-pass membrane protein</topology>
    </subcellularLocation>
</comment>
<dbReference type="AlphaFoldDB" id="A0A5Q2RLB8"/>
<reference evidence="15 16" key="1">
    <citation type="submission" date="2019-11" db="EMBL/GenBank/DDBJ databases">
        <authorList>
            <person name="He Y."/>
        </authorList>
    </citation>
    <scope>NUCLEOTIDE SEQUENCE [LARGE SCALE GENOMIC DNA]</scope>
    <source>
        <strain evidence="15 16">SCSIO 58843</strain>
    </source>
</reference>
<dbReference type="InterPro" id="IPR047055">
    <property type="entry name" value="MotA-like"/>
</dbReference>
<evidence type="ECO:0000256" key="2">
    <source>
        <dbReference type="ARBA" id="ARBA00008038"/>
    </source>
</evidence>
<keyword evidence="5" id="KW-0145">Chemotaxis</keyword>
<keyword evidence="16" id="KW-1185">Reference proteome</keyword>
<evidence type="ECO:0000256" key="12">
    <source>
        <dbReference type="SAM" id="Phobius"/>
    </source>
</evidence>
<dbReference type="RefSeq" id="WP_153758756.1">
    <property type="nucleotide sequence ID" value="NZ_CP045851.1"/>
</dbReference>
<evidence type="ECO:0000256" key="4">
    <source>
        <dbReference type="ARBA" id="ARBA00022475"/>
    </source>
</evidence>
<sequence length="262" mass="27930">MEPASLIGLVLVLVGTFIGSTLKGVGIGAYFGVPAAFLIVVVASIGATMMSNAMADVKNMPKAFMKAFKPGDTGDPSASIDTIVEFAERARREGLLALEDSIDKVEDPFMRRGLQMAIDGGDPEMVRDVMETEVNAMRERHKVGSQFMTSVGIFSPTFGIIGAVVGLIATLSKLDDPAHLGAGIAAAFIATFWGVFMANGIFLPIGKKLQRLSAEELAHKQLIIEGVLSIQAGSNPRMLDDILTSYLAPKARLARMEERQSA</sequence>
<evidence type="ECO:0000256" key="7">
    <source>
        <dbReference type="ARBA" id="ARBA00022779"/>
    </source>
</evidence>
<dbReference type="InterPro" id="IPR002898">
    <property type="entry name" value="MotA_ExbB_proton_chnl"/>
</dbReference>
<evidence type="ECO:0000256" key="6">
    <source>
        <dbReference type="ARBA" id="ARBA00022692"/>
    </source>
</evidence>
<keyword evidence="3" id="KW-0813">Transport</keyword>
<dbReference type="GO" id="GO:0005886">
    <property type="term" value="C:plasma membrane"/>
    <property type="evidence" value="ECO:0007669"/>
    <property type="project" value="UniProtKB-SubCell"/>
</dbReference>
<organism evidence="15 16">
    <name type="scientific">Actinomarinicola tropica</name>
    <dbReference type="NCBI Taxonomy" id="2789776"/>
    <lineage>
        <taxon>Bacteria</taxon>
        <taxon>Bacillati</taxon>
        <taxon>Actinomycetota</taxon>
        <taxon>Acidimicrobiia</taxon>
        <taxon>Acidimicrobiales</taxon>
        <taxon>Iamiaceae</taxon>
        <taxon>Actinomarinicola</taxon>
    </lineage>
</organism>
<evidence type="ECO:0000313" key="16">
    <source>
        <dbReference type="Proteomes" id="UP000334019"/>
    </source>
</evidence>
<evidence type="ECO:0000256" key="10">
    <source>
        <dbReference type="ARBA" id="ARBA00023065"/>
    </source>
</evidence>
<feature type="transmembrane region" description="Helical" evidence="12">
    <location>
        <begin position="147"/>
        <end position="168"/>
    </location>
</feature>
<accession>A0A5Q2RLB8</accession>
<name>A0A5Q2RLB8_9ACTN</name>
<dbReference type="InterPro" id="IPR000540">
    <property type="entry name" value="Flag_MotA_CS"/>
</dbReference>
<keyword evidence="9 12" id="KW-1133">Transmembrane helix</keyword>
<dbReference type="PANTHER" id="PTHR30433">
    <property type="entry name" value="CHEMOTAXIS PROTEIN MOTA"/>
    <property type="match status" value="1"/>
</dbReference>
<feature type="transmembrane region" description="Helical" evidence="12">
    <location>
        <begin position="29"/>
        <end position="50"/>
    </location>
</feature>
<feature type="domain" description="Motility protein A N-terminal" evidence="14">
    <location>
        <begin position="6"/>
        <end position="72"/>
    </location>
</feature>
<protein>
    <submittedName>
        <fullName evidence="15">Motility protein A</fullName>
    </submittedName>
</protein>
<dbReference type="Pfam" id="PF01618">
    <property type="entry name" value="MotA_ExbB"/>
    <property type="match status" value="1"/>
</dbReference>
<dbReference type="EMBL" id="CP045851">
    <property type="protein sequence ID" value="QGG94650.1"/>
    <property type="molecule type" value="Genomic_DNA"/>
</dbReference>
<dbReference type="GO" id="GO:0006935">
    <property type="term" value="P:chemotaxis"/>
    <property type="evidence" value="ECO:0007669"/>
    <property type="project" value="UniProtKB-KW"/>
</dbReference>
<keyword evidence="8" id="KW-0375">Hydrogen ion transport</keyword>
<feature type="transmembrane region" description="Helical" evidence="12">
    <location>
        <begin position="180"/>
        <end position="203"/>
    </location>
</feature>
<dbReference type="GO" id="GO:0071978">
    <property type="term" value="P:bacterial-type flagellum-dependent swarming motility"/>
    <property type="evidence" value="ECO:0007669"/>
    <property type="project" value="InterPro"/>
</dbReference>